<evidence type="ECO:0000256" key="4">
    <source>
        <dbReference type="ARBA" id="ARBA00010617"/>
    </source>
</evidence>
<comment type="caution">
    <text evidence="14">The sequence shown here is derived from an EMBL/GenBank/DDBJ whole genome shotgun (WGS) entry which is preliminary data.</text>
</comment>
<organism evidence="14 15">
    <name type="scientific">Periplaneta americana</name>
    <name type="common">American cockroach</name>
    <name type="synonym">Blatta americana</name>
    <dbReference type="NCBI Taxonomy" id="6978"/>
    <lineage>
        <taxon>Eukaryota</taxon>
        <taxon>Metazoa</taxon>
        <taxon>Ecdysozoa</taxon>
        <taxon>Arthropoda</taxon>
        <taxon>Hexapoda</taxon>
        <taxon>Insecta</taxon>
        <taxon>Pterygota</taxon>
        <taxon>Neoptera</taxon>
        <taxon>Polyneoptera</taxon>
        <taxon>Dictyoptera</taxon>
        <taxon>Blattodea</taxon>
        <taxon>Blattoidea</taxon>
        <taxon>Blattidae</taxon>
        <taxon>Blattinae</taxon>
        <taxon>Periplaneta</taxon>
    </lineage>
</organism>
<keyword evidence="6" id="KW-0479">Metal-binding</keyword>
<comment type="similarity">
    <text evidence="4">Belongs to the cytochrome P450 family.</text>
</comment>
<evidence type="ECO:0000256" key="8">
    <source>
        <dbReference type="ARBA" id="ARBA00022848"/>
    </source>
</evidence>
<name>A0ABQ8SGJ5_PERAM</name>
<protein>
    <recommendedName>
        <fullName evidence="16">Cytochrome P450</fullName>
    </recommendedName>
</protein>
<evidence type="ECO:0000313" key="14">
    <source>
        <dbReference type="EMBL" id="KAJ4432905.1"/>
    </source>
</evidence>
<dbReference type="EMBL" id="JAJSOF020000027">
    <property type="protein sequence ID" value="KAJ4432905.1"/>
    <property type="molecule type" value="Genomic_DNA"/>
</dbReference>
<evidence type="ECO:0000256" key="7">
    <source>
        <dbReference type="ARBA" id="ARBA00022824"/>
    </source>
</evidence>
<keyword evidence="15" id="KW-1185">Reference proteome</keyword>
<gene>
    <name evidence="14" type="ORF">ANN_15162</name>
</gene>
<keyword evidence="10" id="KW-0408">Iron</keyword>
<proteinExistence type="inferred from homology"/>
<keyword evidence="8" id="KW-0492">Microsome</keyword>
<keyword evidence="12 13" id="KW-0472">Membrane</keyword>
<feature type="transmembrane region" description="Helical" evidence="13">
    <location>
        <begin position="6"/>
        <end position="27"/>
    </location>
</feature>
<dbReference type="PANTHER" id="PTHR24292">
    <property type="entry name" value="CYTOCHROME P450"/>
    <property type="match status" value="1"/>
</dbReference>
<accession>A0ABQ8SGJ5</accession>
<keyword evidence="9" id="KW-0560">Oxidoreductase</keyword>
<evidence type="ECO:0000256" key="1">
    <source>
        <dbReference type="ARBA" id="ARBA00001971"/>
    </source>
</evidence>
<evidence type="ECO:0000256" key="11">
    <source>
        <dbReference type="ARBA" id="ARBA00023033"/>
    </source>
</evidence>
<dbReference type="Proteomes" id="UP001148838">
    <property type="component" value="Unassembled WGS sequence"/>
</dbReference>
<dbReference type="PANTHER" id="PTHR24292:SF45">
    <property type="entry name" value="CYTOCHROME P450 6G1-RELATED"/>
    <property type="match status" value="1"/>
</dbReference>
<evidence type="ECO:0000256" key="6">
    <source>
        <dbReference type="ARBA" id="ARBA00022723"/>
    </source>
</evidence>
<keyword evidence="7" id="KW-0256">Endoplasmic reticulum</keyword>
<evidence type="ECO:0000256" key="3">
    <source>
        <dbReference type="ARBA" id="ARBA00004586"/>
    </source>
</evidence>
<keyword evidence="11" id="KW-0503">Monooxygenase</keyword>
<comment type="subcellular location">
    <subcellularLocation>
        <location evidence="3">Endoplasmic reticulum membrane</location>
    </subcellularLocation>
    <subcellularLocation>
        <location evidence="2">Microsome membrane</location>
    </subcellularLocation>
</comment>
<keyword evidence="5" id="KW-0349">Heme</keyword>
<dbReference type="InterPro" id="IPR036396">
    <property type="entry name" value="Cyt_P450_sf"/>
</dbReference>
<evidence type="ECO:0000256" key="13">
    <source>
        <dbReference type="SAM" id="Phobius"/>
    </source>
</evidence>
<evidence type="ECO:0000256" key="9">
    <source>
        <dbReference type="ARBA" id="ARBA00023002"/>
    </source>
</evidence>
<keyword evidence="13" id="KW-1133">Transmembrane helix</keyword>
<evidence type="ECO:0000256" key="12">
    <source>
        <dbReference type="ARBA" id="ARBA00023136"/>
    </source>
</evidence>
<evidence type="ECO:0000256" key="10">
    <source>
        <dbReference type="ARBA" id="ARBA00023004"/>
    </source>
</evidence>
<evidence type="ECO:0000256" key="2">
    <source>
        <dbReference type="ARBA" id="ARBA00004524"/>
    </source>
</evidence>
<reference evidence="14 15" key="1">
    <citation type="journal article" date="2022" name="Allergy">
        <title>Genome assembly and annotation of Periplaneta americana reveal a comprehensive cockroach allergen profile.</title>
        <authorList>
            <person name="Wang L."/>
            <person name="Xiong Q."/>
            <person name="Saelim N."/>
            <person name="Wang L."/>
            <person name="Nong W."/>
            <person name="Wan A.T."/>
            <person name="Shi M."/>
            <person name="Liu X."/>
            <person name="Cao Q."/>
            <person name="Hui J.H.L."/>
            <person name="Sookrung N."/>
            <person name="Leung T.F."/>
            <person name="Tungtrongchitr A."/>
            <person name="Tsui S.K.W."/>
        </authorList>
    </citation>
    <scope>NUCLEOTIDE SEQUENCE [LARGE SCALE GENOMIC DNA]</scope>
    <source>
        <strain evidence="14">PWHHKU_190912</strain>
    </source>
</reference>
<sequence length="131" mass="15014">MAVIFDSLALNVITFLSSVTLILYLYFTRKYKLWKNRGIPYINPLPFVGNIKDVVLQKCGAGLYLKTIYDEHKDKPYVGIFAFDQPALVIHDLELIKSVLVKDAHVFIDRKFTVEKARDPLLHNGIFTLKG</sequence>
<evidence type="ECO:0000256" key="5">
    <source>
        <dbReference type="ARBA" id="ARBA00022617"/>
    </source>
</evidence>
<evidence type="ECO:0008006" key="16">
    <source>
        <dbReference type="Google" id="ProtNLM"/>
    </source>
</evidence>
<dbReference type="SUPFAM" id="SSF48264">
    <property type="entry name" value="Cytochrome P450"/>
    <property type="match status" value="1"/>
</dbReference>
<dbReference type="Gene3D" id="1.10.630.10">
    <property type="entry name" value="Cytochrome P450"/>
    <property type="match status" value="1"/>
</dbReference>
<keyword evidence="13" id="KW-0812">Transmembrane</keyword>
<evidence type="ECO:0000313" key="15">
    <source>
        <dbReference type="Proteomes" id="UP001148838"/>
    </source>
</evidence>
<dbReference type="InterPro" id="IPR050476">
    <property type="entry name" value="Insect_CytP450_Detox"/>
</dbReference>
<comment type="cofactor">
    <cofactor evidence="1">
        <name>heme</name>
        <dbReference type="ChEBI" id="CHEBI:30413"/>
    </cofactor>
</comment>